<proteinExistence type="predicted"/>
<sequence length="934" mass="107100">MIKQVIVNYQYKKMKPIHSLISAGILIASTASTASTSDLALQFKDVFDFRYAQNTVLSDDGQFLTFSAQPYRGDSEGHVYNLTTNQLIAKVPNGKKPQINKSATWVAFTQTPSLLNNETASKKEKKKLPKNLVLINTQTKQQHTFHNIADYQLSDDGQWLAYREKETAEDKDKSKVKADQPSIKTDKKDKAYQLVIINLNNDSTVRIEQVGKYEISPSSQGVLFNQLSKDGSKNRINFIDLSDLKQHSLFDEPGITISQIAWHPQGNTVAFYQGNYVNEDTRRRHYQLTLWNAPNNTTQNITNPDTWLSGKTAKIQWSEDGKRLYFENRPALEAKSTPLKYHDQASLTDIDTIRAHKGLQIWHNEDPEIKPREIKTWEKTNKHRHYQAVYHLNGQRIVQLTDEKTPHVKLNTNAQYLLASNDQPHLKQIMYKGFYDDYYAVKVANGNKRLIIKEAPFRPSLSPTGKHAVYFKNKQVWLKELHTQKESPLTHAIHNAIFANDKHDYPQSQPGYGFAGWQQDGSIVYVYSKYDIWAFNVNSQQAKRLTQGKETQTQYRVKVLDKNKVGFTNNDTLILSAHNLENKQTHIAKLALGNNQVTTVLAEKARFDVVKKAKNADKFLFTKQTYHQFPDYWQTDTHFKTPQKVTTLNPQISNFAWGQKPELVQYKGYNGEDLQGVLIKPAGYKKGDKLPVVIYFYRYMSQRMYHFPKMELNHRPNFPMFTSNGYALFLPDIRFEIGKPGPSSTQTMINAAQKLIDMGIAHPDKIGLQGHSWAGYQSAFMVTQTDMFKAVVSGAPVSNMTSAYSGIRLKSGLARQFQYETGQSRIGKTLVEAPELYIENSPVFFADKVNTPILIMFGDEDGAVPWQEGIQYYLALRRHDKDAIFLQYEGEPHHLKQFPNQLDFSIRMMEYFDHHLKGMPAAKWINQGEAYKAE</sequence>
<dbReference type="Gene3D" id="2.120.10.30">
    <property type="entry name" value="TolB, C-terminal domain"/>
    <property type="match status" value="2"/>
</dbReference>
<evidence type="ECO:0000313" key="4">
    <source>
        <dbReference type="EMBL" id="CAH9059177.1"/>
    </source>
</evidence>
<evidence type="ECO:0000256" key="2">
    <source>
        <dbReference type="SAM" id="SignalP"/>
    </source>
</evidence>
<keyword evidence="2" id="KW-0732">Signal</keyword>
<dbReference type="SUPFAM" id="SSF82171">
    <property type="entry name" value="DPP6 N-terminal domain-like"/>
    <property type="match status" value="1"/>
</dbReference>
<name>A0ABN8ULS6_9GAMM</name>
<dbReference type="InterPro" id="IPR011042">
    <property type="entry name" value="6-blade_b-propeller_TolB-like"/>
</dbReference>
<evidence type="ECO:0000313" key="5">
    <source>
        <dbReference type="Proteomes" id="UP001152485"/>
    </source>
</evidence>
<feature type="domain" description="Peptidase S9 prolyl oligopeptidase catalytic" evidence="3">
    <location>
        <begin position="745"/>
        <end position="917"/>
    </location>
</feature>
<dbReference type="SUPFAM" id="SSF53474">
    <property type="entry name" value="alpha/beta-Hydrolases"/>
    <property type="match status" value="1"/>
</dbReference>
<dbReference type="Gene3D" id="3.40.50.1820">
    <property type="entry name" value="alpha/beta hydrolase"/>
    <property type="match status" value="1"/>
</dbReference>
<dbReference type="PANTHER" id="PTHR42776">
    <property type="entry name" value="SERINE PEPTIDASE S9 FAMILY MEMBER"/>
    <property type="match status" value="1"/>
</dbReference>
<comment type="caution">
    <text evidence="4">The sequence shown here is derived from an EMBL/GenBank/DDBJ whole genome shotgun (WGS) entry which is preliminary data.</text>
</comment>
<feature type="chain" id="PRO_5046454453" description="Peptidase S9 prolyl oligopeptidase catalytic domain-containing protein" evidence="2">
    <location>
        <begin position="35"/>
        <end position="934"/>
    </location>
</feature>
<gene>
    <name evidence="4" type="ORF">PSECIP111951_02021</name>
</gene>
<protein>
    <recommendedName>
        <fullName evidence="3">Peptidase S9 prolyl oligopeptidase catalytic domain-containing protein</fullName>
    </recommendedName>
</protein>
<dbReference type="EMBL" id="CAMAPD010000008">
    <property type="protein sequence ID" value="CAH9059177.1"/>
    <property type="molecule type" value="Genomic_DNA"/>
</dbReference>
<dbReference type="InterPro" id="IPR001375">
    <property type="entry name" value="Peptidase_S9_cat"/>
</dbReference>
<evidence type="ECO:0000256" key="1">
    <source>
        <dbReference type="ARBA" id="ARBA00022801"/>
    </source>
</evidence>
<keyword evidence="1" id="KW-0378">Hydrolase</keyword>
<reference evidence="4 5" key="1">
    <citation type="submission" date="2022-07" db="EMBL/GenBank/DDBJ databases">
        <authorList>
            <person name="Criscuolo A."/>
        </authorList>
    </citation>
    <scope>NUCLEOTIDE SEQUENCE [LARGE SCALE GENOMIC DNA]</scope>
    <source>
        <strain evidence="5">CIP 111951</strain>
    </source>
</reference>
<organism evidence="4 5">
    <name type="scientific">Pseudoalteromonas holothuriae</name>
    <dbReference type="NCBI Taxonomy" id="2963714"/>
    <lineage>
        <taxon>Bacteria</taxon>
        <taxon>Pseudomonadati</taxon>
        <taxon>Pseudomonadota</taxon>
        <taxon>Gammaproteobacteria</taxon>
        <taxon>Alteromonadales</taxon>
        <taxon>Pseudoalteromonadaceae</taxon>
        <taxon>Pseudoalteromonas</taxon>
    </lineage>
</organism>
<evidence type="ECO:0000259" key="3">
    <source>
        <dbReference type="Pfam" id="PF00326"/>
    </source>
</evidence>
<dbReference type="PANTHER" id="PTHR42776:SF27">
    <property type="entry name" value="DIPEPTIDYL PEPTIDASE FAMILY MEMBER 6"/>
    <property type="match status" value="1"/>
</dbReference>
<dbReference type="Proteomes" id="UP001152485">
    <property type="component" value="Unassembled WGS sequence"/>
</dbReference>
<accession>A0ABN8ULS6</accession>
<dbReference type="Pfam" id="PF00326">
    <property type="entry name" value="Peptidase_S9"/>
    <property type="match status" value="1"/>
</dbReference>
<feature type="signal peptide" evidence="2">
    <location>
        <begin position="1"/>
        <end position="34"/>
    </location>
</feature>
<dbReference type="InterPro" id="IPR029058">
    <property type="entry name" value="AB_hydrolase_fold"/>
</dbReference>